<sequence length="148" mass="15871">MGYGSIFSADTGYSLFSSGYNFLTHRRTSQIVNTLSFIGAAYSLLANYNKFNEVVGTYALDALVHGLNLLLMDSQNPNVIKALKYLNDAQIATNLGAIGGIFSKGALSSDLILKGQLTGDAFTHLVNHLALLKNDAEAGNEESKAHKL</sequence>
<dbReference type="STRING" id="28084.Lche_0484"/>
<dbReference type="Proteomes" id="UP000054921">
    <property type="component" value="Unassembled WGS sequence"/>
</dbReference>
<dbReference type="RefSeq" id="WP_028380796.1">
    <property type="nucleotide sequence ID" value="NZ_CAAAIT010000003.1"/>
</dbReference>
<dbReference type="AlphaFoldDB" id="A0A0W0SFM2"/>
<dbReference type="EMBL" id="LNXW01000009">
    <property type="protein sequence ID" value="KTC82220.1"/>
    <property type="molecule type" value="Genomic_DNA"/>
</dbReference>
<organism evidence="1 3">
    <name type="scientific">Legionella cherrii</name>
    <dbReference type="NCBI Taxonomy" id="28084"/>
    <lineage>
        <taxon>Bacteria</taxon>
        <taxon>Pseudomonadati</taxon>
        <taxon>Pseudomonadota</taxon>
        <taxon>Gammaproteobacteria</taxon>
        <taxon>Legionellales</taxon>
        <taxon>Legionellaceae</taxon>
        <taxon>Legionella</taxon>
    </lineage>
</organism>
<name>A0A0W0SFM2_9GAMM</name>
<evidence type="ECO:0000313" key="4">
    <source>
        <dbReference type="Proteomes" id="UP000277577"/>
    </source>
</evidence>
<evidence type="ECO:0000313" key="2">
    <source>
        <dbReference type="EMBL" id="VEB32932.1"/>
    </source>
</evidence>
<dbReference type="EMBL" id="LR134173">
    <property type="protein sequence ID" value="VEB32932.1"/>
    <property type="molecule type" value="Genomic_DNA"/>
</dbReference>
<accession>A0A0W0SFM2</accession>
<evidence type="ECO:0000313" key="1">
    <source>
        <dbReference type="EMBL" id="KTC82220.1"/>
    </source>
</evidence>
<dbReference type="Proteomes" id="UP000277577">
    <property type="component" value="Chromosome"/>
</dbReference>
<gene>
    <name evidence="1" type="ORF">Lche_0484</name>
    <name evidence="2" type="ORF">NCTC11976_00175</name>
</gene>
<reference evidence="1 3" key="1">
    <citation type="submission" date="2015-11" db="EMBL/GenBank/DDBJ databases">
        <title>Genomic analysis of 38 Legionella species identifies large and diverse effector repertoires.</title>
        <authorList>
            <person name="Burstein D."/>
            <person name="Amaro F."/>
            <person name="Zusman T."/>
            <person name="Lifshitz Z."/>
            <person name="Cohen O."/>
            <person name="Gilbert J.A."/>
            <person name="Pupko T."/>
            <person name="Shuman H.A."/>
            <person name="Segal G."/>
        </authorList>
    </citation>
    <scope>NUCLEOTIDE SEQUENCE [LARGE SCALE GENOMIC DNA]</scope>
    <source>
        <strain evidence="1 3">ORW</strain>
    </source>
</reference>
<reference evidence="2 4" key="2">
    <citation type="submission" date="2018-12" db="EMBL/GenBank/DDBJ databases">
        <authorList>
            <consortium name="Pathogen Informatics"/>
        </authorList>
    </citation>
    <scope>NUCLEOTIDE SEQUENCE [LARGE SCALE GENOMIC DNA]</scope>
    <source>
        <strain evidence="2 4">NCTC11976</strain>
    </source>
</reference>
<protein>
    <submittedName>
        <fullName evidence="1">Uncharacterized protein</fullName>
    </submittedName>
</protein>
<proteinExistence type="predicted"/>
<keyword evidence="4" id="KW-1185">Reference proteome</keyword>
<evidence type="ECO:0000313" key="3">
    <source>
        <dbReference type="Proteomes" id="UP000054921"/>
    </source>
</evidence>
<dbReference type="PATRIC" id="fig|28084.5.peg.522"/>